<comment type="catalytic activity">
    <reaction evidence="12">
        <text>L-proline(in) + Na(+)(in) = L-proline(out) + Na(+)(out)</text>
        <dbReference type="Rhea" id="RHEA:28967"/>
        <dbReference type="ChEBI" id="CHEBI:29101"/>
        <dbReference type="ChEBI" id="CHEBI:60039"/>
    </reaction>
</comment>
<feature type="transmembrane region" description="Helical" evidence="14">
    <location>
        <begin position="387"/>
        <end position="410"/>
    </location>
</feature>
<dbReference type="Proteomes" id="UP001198151">
    <property type="component" value="Unassembled WGS sequence"/>
</dbReference>
<evidence type="ECO:0000256" key="11">
    <source>
        <dbReference type="ARBA" id="ARBA00023201"/>
    </source>
</evidence>
<proteinExistence type="inferred from homology"/>
<name>A0ABS8FVS1_9FIRM</name>
<evidence type="ECO:0000256" key="13">
    <source>
        <dbReference type="RuleBase" id="RU362091"/>
    </source>
</evidence>
<keyword evidence="7 14" id="KW-1133">Transmembrane helix</keyword>
<evidence type="ECO:0000256" key="4">
    <source>
        <dbReference type="ARBA" id="ARBA00022475"/>
    </source>
</evidence>
<feature type="transmembrane region" description="Helical" evidence="14">
    <location>
        <begin position="180"/>
        <end position="204"/>
    </location>
</feature>
<keyword evidence="11" id="KW-0739">Sodium transport</keyword>
<keyword evidence="5 14" id="KW-0812">Transmembrane</keyword>
<feature type="transmembrane region" description="Helical" evidence="14">
    <location>
        <begin position="35"/>
        <end position="53"/>
    </location>
</feature>
<feature type="transmembrane region" description="Helical" evidence="14">
    <location>
        <begin position="5"/>
        <end position="23"/>
    </location>
</feature>
<dbReference type="InterPro" id="IPR038377">
    <property type="entry name" value="Na/Glc_symporter_sf"/>
</dbReference>
<sequence length="530" mass="57057">MNIYFIGMCIAMIAYVVIGALVSRQVKDANDFYVAGRRAPVLLIAGSMIASYTSTGMFMGDAAQCYDGVFSSIILFAGMQSAGYIIGAIFFGRYLRRSKVLTIPEFFGKRFCSDRMRALSALTAIIMMSVYLLSVMQGIGTLMHIVTRVDYNVCIGLALLAFTLITVMSGSRGVLITDTIMSGVFTAALVIAVLFIANSAGGWFESIHVLSSSPDTAQLLSWSGKPGPLYDTGIQNMVWGLNYGIVWMSVCMVGPWQSSRYLMAKDEHTVIRSAPISAFGVFILEFLVGMAAVIVIVVNPNMEDSSQVMIWAAMNMMPVLAGVILLTGVLSAGISSATTFLSLIGASVANDMMTVRGKRSVSVGRIAMVIVSAVVFALAVFNPPSIFWIMFLGGAVAASAWMPVAVASIFSKRVTKAGAFCGMLFGTLGCFGLKLYTSLMGIALPVYLDPSIVGIVCNVAAMVIVSALTRVTEEEKAAREELFVVPDSEKKPKEIKKTFIWMKCSLGLGAVVVLILLIWWVFPYLKYVTG</sequence>
<comment type="subcellular location">
    <subcellularLocation>
        <location evidence="1">Cell membrane</location>
        <topology evidence="1">Multi-pass membrane protein</topology>
    </subcellularLocation>
</comment>
<feature type="transmembrane region" description="Helical" evidence="14">
    <location>
        <begin position="451"/>
        <end position="469"/>
    </location>
</feature>
<feature type="transmembrane region" description="Helical" evidence="14">
    <location>
        <begin position="237"/>
        <end position="256"/>
    </location>
</feature>
<reference evidence="15 16" key="1">
    <citation type="submission" date="2021-10" db="EMBL/GenBank/DDBJ databases">
        <title>Anaerobic single-cell dispensing facilitates the cultivation of human gut bacteria.</title>
        <authorList>
            <person name="Afrizal A."/>
        </authorList>
    </citation>
    <scope>NUCLEOTIDE SEQUENCE [LARGE SCALE GENOMIC DNA]</scope>
    <source>
        <strain evidence="15 16">CLA-AA-H200</strain>
    </source>
</reference>
<feature type="transmembrane region" description="Helical" evidence="14">
    <location>
        <begin position="116"/>
        <end position="137"/>
    </location>
</feature>
<feature type="transmembrane region" description="Helical" evidence="14">
    <location>
        <begin position="417"/>
        <end position="439"/>
    </location>
</feature>
<dbReference type="Gene3D" id="1.20.1730.10">
    <property type="entry name" value="Sodium/glucose cotransporter"/>
    <property type="match status" value="1"/>
</dbReference>
<gene>
    <name evidence="15" type="ORF">LKD70_06775</name>
</gene>
<dbReference type="RefSeq" id="WP_227707279.1">
    <property type="nucleotide sequence ID" value="NZ_JAJEQX010000009.1"/>
</dbReference>
<dbReference type="PANTHER" id="PTHR48086">
    <property type="entry name" value="SODIUM/PROLINE SYMPORTER-RELATED"/>
    <property type="match status" value="1"/>
</dbReference>
<protein>
    <submittedName>
        <fullName evidence="15">Sodium:solute symporter family protein</fullName>
    </submittedName>
</protein>
<keyword evidence="8" id="KW-0915">Sodium</keyword>
<feature type="transmembrane region" description="Helical" evidence="14">
    <location>
        <begin position="276"/>
        <end position="299"/>
    </location>
</feature>
<comment type="similarity">
    <text evidence="2 13">Belongs to the sodium:solute symporter (SSF) (TC 2.A.21) family.</text>
</comment>
<evidence type="ECO:0000256" key="8">
    <source>
        <dbReference type="ARBA" id="ARBA00023053"/>
    </source>
</evidence>
<keyword evidence="16" id="KW-1185">Reference proteome</keyword>
<dbReference type="InterPro" id="IPR001734">
    <property type="entry name" value="Na/solute_symporter"/>
</dbReference>
<keyword evidence="9" id="KW-0406">Ion transport</keyword>
<evidence type="ECO:0000256" key="9">
    <source>
        <dbReference type="ARBA" id="ARBA00023065"/>
    </source>
</evidence>
<feature type="transmembrane region" description="Helical" evidence="14">
    <location>
        <begin position="361"/>
        <end position="381"/>
    </location>
</feature>
<feature type="transmembrane region" description="Helical" evidence="14">
    <location>
        <begin position="73"/>
        <end position="95"/>
    </location>
</feature>
<keyword evidence="10 14" id="KW-0472">Membrane</keyword>
<evidence type="ECO:0000256" key="12">
    <source>
        <dbReference type="ARBA" id="ARBA00033708"/>
    </source>
</evidence>
<evidence type="ECO:0000256" key="7">
    <source>
        <dbReference type="ARBA" id="ARBA00022989"/>
    </source>
</evidence>
<evidence type="ECO:0000313" key="16">
    <source>
        <dbReference type="Proteomes" id="UP001198151"/>
    </source>
</evidence>
<keyword evidence="3" id="KW-0813">Transport</keyword>
<dbReference type="PROSITE" id="PS50283">
    <property type="entry name" value="NA_SOLUT_SYMP_3"/>
    <property type="match status" value="1"/>
</dbReference>
<keyword evidence="4" id="KW-1003">Cell membrane</keyword>
<evidence type="ECO:0000256" key="14">
    <source>
        <dbReference type="SAM" id="Phobius"/>
    </source>
</evidence>
<evidence type="ECO:0000256" key="1">
    <source>
        <dbReference type="ARBA" id="ARBA00004651"/>
    </source>
</evidence>
<organism evidence="15 16">
    <name type="scientific">Ruminococcus turbiniformis</name>
    <dbReference type="NCBI Taxonomy" id="2881258"/>
    <lineage>
        <taxon>Bacteria</taxon>
        <taxon>Bacillati</taxon>
        <taxon>Bacillota</taxon>
        <taxon>Clostridia</taxon>
        <taxon>Eubacteriales</taxon>
        <taxon>Oscillospiraceae</taxon>
        <taxon>Ruminococcus</taxon>
    </lineage>
</organism>
<comment type="caution">
    <text evidence="15">The sequence shown here is derived from an EMBL/GenBank/DDBJ whole genome shotgun (WGS) entry which is preliminary data.</text>
</comment>
<feature type="transmembrane region" description="Helical" evidence="14">
    <location>
        <begin position="500"/>
        <end position="522"/>
    </location>
</feature>
<dbReference type="Pfam" id="PF00474">
    <property type="entry name" value="SSF"/>
    <property type="match status" value="1"/>
</dbReference>
<evidence type="ECO:0000256" key="6">
    <source>
        <dbReference type="ARBA" id="ARBA00022847"/>
    </source>
</evidence>
<evidence type="ECO:0000313" key="15">
    <source>
        <dbReference type="EMBL" id="MCC2254145.1"/>
    </source>
</evidence>
<evidence type="ECO:0000256" key="10">
    <source>
        <dbReference type="ARBA" id="ARBA00023136"/>
    </source>
</evidence>
<dbReference type="EMBL" id="JAJEQX010000009">
    <property type="protein sequence ID" value="MCC2254145.1"/>
    <property type="molecule type" value="Genomic_DNA"/>
</dbReference>
<feature type="transmembrane region" description="Helical" evidence="14">
    <location>
        <begin position="149"/>
        <end position="168"/>
    </location>
</feature>
<accession>A0ABS8FVS1</accession>
<feature type="transmembrane region" description="Helical" evidence="14">
    <location>
        <begin position="319"/>
        <end position="349"/>
    </location>
</feature>
<evidence type="ECO:0000256" key="5">
    <source>
        <dbReference type="ARBA" id="ARBA00022692"/>
    </source>
</evidence>
<keyword evidence="6" id="KW-0769">Symport</keyword>
<evidence type="ECO:0000256" key="3">
    <source>
        <dbReference type="ARBA" id="ARBA00022448"/>
    </source>
</evidence>
<dbReference type="CDD" id="cd10322">
    <property type="entry name" value="SLC5sbd"/>
    <property type="match status" value="1"/>
</dbReference>
<dbReference type="InterPro" id="IPR050277">
    <property type="entry name" value="Sodium:Solute_Symporter"/>
</dbReference>
<dbReference type="PANTHER" id="PTHR48086:SF3">
    <property type="entry name" value="SODIUM_PROLINE SYMPORTER"/>
    <property type="match status" value="1"/>
</dbReference>
<evidence type="ECO:0000256" key="2">
    <source>
        <dbReference type="ARBA" id="ARBA00006434"/>
    </source>
</evidence>